<evidence type="ECO:0000256" key="6">
    <source>
        <dbReference type="SAM" id="MobiDB-lite"/>
    </source>
</evidence>
<dbReference type="Proteomes" id="UP000199024">
    <property type="component" value="Unassembled WGS sequence"/>
</dbReference>
<evidence type="ECO:0000313" key="8">
    <source>
        <dbReference type="Proteomes" id="UP000199024"/>
    </source>
</evidence>
<dbReference type="InterPro" id="IPR003713">
    <property type="entry name" value="FliS"/>
</dbReference>
<dbReference type="InterPro" id="IPR036584">
    <property type="entry name" value="FliS_sf"/>
</dbReference>
<dbReference type="OrthoDB" id="121542at2"/>
<keyword evidence="5" id="KW-0143">Chaperone</keyword>
<dbReference type="PANTHER" id="PTHR34773">
    <property type="entry name" value="FLAGELLAR SECRETION CHAPERONE FLIS"/>
    <property type="match status" value="1"/>
</dbReference>
<accession>A0A1I6MG19</accession>
<dbReference type="AlphaFoldDB" id="A0A1I6MG19"/>
<proteinExistence type="inferred from homology"/>
<keyword evidence="8" id="KW-1185">Reference proteome</keyword>
<evidence type="ECO:0000313" key="7">
    <source>
        <dbReference type="EMBL" id="SFS14675.1"/>
    </source>
</evidence>
<comment type="similarity">
    <text evidence="2">Belongs to the FliS family.</text>
</comment>
<gene>
    <name evidence="7" type="ORF">SAMN05421771_2578</name>
</gene>
<feature type="region of interest" description="Disordered" evidence="6">
    <location>
        <begin position="137"/>
        <end position="157"/>
    </location>
</feature>
<evidence type="ECO:0000256" key="2">
    <source>
        <dbReference type="ARBA" id="ARBA00008787"/>
    </source>
</evidence>
<comment type="subcellular location">
    <subcellularLocation>
        <location evidence="1">Cytoplasm</location>
        <location evidence="1">Cytosol</location>
    </subcellularLocation>
</comment>
<dbReference type="GO" id="GO:0005829">
    <property type="term" value="C:cytosol"/>
    <property type="evidence" value="ECO:0007669"/>
    <property type="project" value="UniProtKB-SubCell"/>
</dbReference>
<dbReference type="Gene3D" id="1.20.120.340">
    <property type="entry name" value="Flagellar protein FliS"/>
    <property type="match status" value="1"/>
</dbReference>
<dbReference type="Pfam" id="PF02561">
    <property type="entry name" value="FliS"/>
    <property type="match status" value="1"/>
</dbReference>
<dbReference type="RefSeq" id="WP_089839495.1">
    <property type="nucleotide sequence ID" value="NZ_FOZL01000001.1"/>
</dbReference>
<organism evidence="7 8">
    <name type="scientific">Granulicella pectinivorans</name>
    <dbReference type="NCBI Taxonomy" id="474950"/>
    <lineage>
        <taxon>Bacteria</taxon>
        <taxon>Pseudomonadati</taxon>
        <taxon>Acidobacteriota</taxon>
        <taxon>Terriglobia</taxon>
        <taxon>Terriglobales</taxon>
        <taxon>Acidobacteriaceae</taxon>
        <taxon>Granulicella</taxon>
    </lineage>
</organism>
<reference evidence="7 8" key="1">
    <citation type="submission" date="2016-10" db="EMBL/GenBank/DDBJ databases">
        <authorList>
            <person name="de Groot N.N."/>
        </authorList>
    </citation>
    <scope>NUCLEOTIDE SEQUENCE [LARGE SCALE GENOMIC DNA]</scope>
    <source>
        <strain evidence="7 8">DSM 21001</strain>
    </source>
</reference>
<dbReference type="STRING" id="474950.SAMN05421771_2578"/>
<protein>
    <submittedName>
        <fullName evidence="7">Flagellar protein FliS</fullName>
    </submittedName>
</protein>
<keyword evidence="4" id="KW-1005">Bacterial flagellum biogenesis</keyword>
<dbReference type="SUPFAM" id="SSF101116">
    <property type="entry name" value="Flagellar export chaperone FliS"/>
    <property type="match status" value="1"/>
</dbReference>
<keyword evidence="7" id="KW-0966">Cell projection</keyword>
<evidence type="ECO:0000256" key="4">
    <source>
        <dbReference type="ARBA" id="ARBA00022795"/>
    </source>
</evidence>
<dbReference type="CDD" id="cd16098">
    <property type="entry name" value="FliS"/>
    <property type="match status" value="1"/>
</dbReference>
<name>A0A1I6MG19_9BACT</name>
<keyword evidence="7" id="KW-0969">Cilium</keyword>
<sequence>MNQSSYRNQTLIGATGVELIVALYDASIRFLYRAITAVEDGDVTARRDAVKRFLDIVMYLQARLRMDLGGDTATTLSDFYSAMFTMSLEASHAASVAQFQEVIACVKNVRDAWVIVARDPAAGRVLPRELRTREERFLPPAEAAPSQTASVASRWSA</sequence>
<keyword evidence="3" id="KW-0963">Cytoplasm</keyword>
<dbReference type="EMBL" id="FOZL01000001">
    <property type="protein sequence ID" value="SFS14675.1"/>
    <property type="molecule type" value="Genomic_DNA"/>
</dbReference>
<evidence type="ECO:0000256" key="3">
    <source>
        <dbReference type="ARBA" id="ARBA00022490"/>
    </source>
</evidence>
<dbReference type="GO" id="GO:0071973">
    <property type="term" value="P:bacterial-type flagellum-dependent cell motility"/>
    <property type="evidence" value="ECO:0007669"/>
    <property type="project" value="TreeGrafter"/>
</dbReference>
<dbReference type="PANTHER" id="PTHR34773:SF1">
    <property type="entry name" value="FLAGELLAR SECRETION CHAPERONE FLIS"/>
    <property type="match status" value="1"/>
</dbReference>
<keyword evidence="7" id="KW-0282">Flagellum</keyword>
<evidence type="ECO:0000256" key="5">
    <source>
        <dbReference type="ARBA" id="ARBA00023186"/>
    </source>
</evidence>
<feature type="compositionally biased region" description="Polar residues" evidence="6">
    <location>
        <begin position="145"/>
        <end position="157"/>
    </location>
</feature>
<evidence type="ECO:0000256" key="1">
    <source>
        <dbReference type="ARBA" id="ARBA00004514"/>
    </source>
</evidence>
<dbReference type="GO" id="GO:0044780">
    <property type="term" value="P:bacterial-type flagellum assembly"/>
    <property type="evidence" value="ECO:0007669"/>
    <property type="project" value="InterPro"/>
</dbReference>